<dbReference type="Proteomes" id="UP000316801">
    <property type="component" value="Unassembled WGS sequence"/>
</dbReference>
<evidence type="ECO:0000259" key="4">
    <source>
        <dbReference type="PROSITE" id="PS50956"/>
    </source>
</evidence>
<organism evidence="5 6">
    <name type="scientific">Rhizobium straminoryzae</name>
    <dbReference type="NCBI Taxonomy" id="1387186"/>
    <lineage>
        <taxon>Bacteria</taxon>
        <taxon>Pseudomonadati</taxon>
        <taxon>Pseudomonadota</taxon>
        <taxon>Alphaproteobacteria</taxon>
        <taxon>Hyphomicrobiales</taxon>
        <taxon>Rhizobiaceae</taxon>
        <taxon>Rhizobium/Agrobacterium group</taxon>
        <taxon>Rhizobium</taxon>
    </lineage>
</organism>
<protein>
    <submittedName>
        <fullName evidence="5">Lrp/AsnC family transcriptional regulator</fullName>
    </submittedName>
</protein>
<dbReference type="GO" id="GO:0005829">
    <property type="term" value="C:cytosol"/>
    <property type="evidence" value="ECO:0007669"/>
    <property type="project" value="TreeGrafter"/>
</dbReference>
<sequence length="159" mass="18369">MNDKNIKIDAIDRRLLTALQRDGSLSQRDLAEQVGLSQNACWRRLQRLQETGVIRGSQTAVDLPALGLDLTVFVMIRTRHHSREWAESFRQHVEKLPEVVDFYRIGGDWDYLLKVVTNGMRGYDAFYQKLITGFDFSTVTGFFSMEALMQNRPTDLTRL</sequence>
<dbReference type="Pfam" id="PF01037">
    <property type="entry name" value="AsnC_trans_reg"/>
    <property type="match status" value="1"/>
</dbReference>
<accession>A0A549T1G3</accession>
<evidence type="ECO:0000256" key="2">
    <source>
        <dbReference type="ARBA" id="ARBA00023125"/>
    </source>
</evidence>
<dbReference type="PANTHER" id="PTHR30154">
    <property type="entry name" value="LEUCINE-RESPONSIVE REGULATORY PROTEIN"/>
    <property type="match status" value="1"/>
</dbReference>
<dbReference type="PANTHER" id="PTHR30154:SF17">
    <property type="entry name" value="DNA-BINDING TRANSCRIPTIONAL ACTIVATOR DECR"/>
    <property type="match status" value="1"/>
</dbReference>
<keyword evidence="1" id="KW-0805">Transcription regulation</keyword>
<dbReference type="GO" id="GO:0006355">
    <property type="term" value="P:regulation of DNA-templated transcription"/>
    <property type="evidence" value="ECO:0007669"/>
    <property type="project" value="UniProtKB-ARBA"/>
</dbReference>
<dbReference type="RefSeq" id="WP_143126918.1">
    <property type="nucleotide sequence ID" value="NZ_VJMG01000063.1"/>
</dbReference>
<name>A0A549T1G3_9HYPH</name>
<dbReference type="InterPro" id="IPR019888">
    <property type="entry name" value="Tscrpt_reg_AsnC-like"/>
</dbReference>
<dbReference type="Pfam" id="PF13412">
    <property type="entry name" value="HTH_24"/>
    <property type="match status" value="1"/>
</dbReference>
<dbReference type="Gene3D" id="1.10.10.10">
    <property type="entry name" value="Winged helix-like DNA-binding domain superfamily/Winged helix DNA-binding domain"/>
    <property type="match status" value="1"/>
</dbReference>
<evidence type="ECO:0000256" key="1">
    <source>
        <dbReference type="ARBA" id="ARBA00023015"/>
    </source>
</evidence>
<dbReference type="Gene3D" id="3.30.70.920">
    <property type="match status" value="1"/>
</dbReference>
<proteinExistence type="predicted"/>
<dbReference type="PRINTS" id="PR00033">
    <property type="entry name" value="HTHASNC"/>
</dbReference>
<evidence type="ECO:0000256" key="3">
    <source>
        <dbReference type="ARBA" id="ARBA00023163"/>
    </source>
</evidence>
<dbReference type="PROSITE" id="PS50956">
    <property type="entry name" value="HTH_ASNC_2"/>
    <property type="match status" value="1"/>
</dbReference>
<dbReference type="PROSITE" id="PS00519">
    <property type="entry name" value="HTH_ASNC_1"/>
    <property type="match status" value="1"/>
</dbReference>
<dbReference type="InterPro" id="IPR011008">
    <property type="entry name" value="Dimeric_a/b-barrel"/>
</dbReference>
<keyword evidence="2" id="KW-0238">DNA-binding</keyword>
<dbReference type="InterPro" id="IPR036388">
    <property type="entry name" value="WH-like_DNA-bd_sf"/>
</dbReference>
<dbReference type="CDD" id="cd00090">
    <property type="entry name" value="HTH_ARSR"/>
    <property type="match status" value="1"/>
</dbReference>
<dbReference type="InterPro" id="IPR019885">
    <property type="entry name" value="Tscrpt_reg_HTH_AsnC-type_CS"/>
</dbReference>
<dbReference type="SMART" id="SM00344">
    <property type="entry name" value="HTH_ASNC"/>
    <property type="match status" value="1"/>
</dbReference>
<comment type="caution">
    <text evidence="5">The sequence shown here is derived from an EMBL/GenBank/DDBJ whole genome shotgun (WGS) entry which is preliminary data.</text>
</comment>
<evidence type="ECO:0000313" key="5">
    <source>
        <dbReference type="EMBL" id="TRL35690.1"/>
    </source>
</evidence>
<dbReference type="GO" id="GO:0043565">
    <property type="term" value="F:sequence-specific DNA binding"/>
    <property type="evidence" value="ECO:0007669"/>
    <property type="project" value="InterPro"/>
</dbReference>
<dbReference type="AlphaFoldDB" id="A0A549T1G3"/>
<gene>
    <name evidence="5" type="ORF">FNA46_19680</name>
</gene>
<dbReference type="InterPro" id="IPR000485">
    <property type="entry name" value="AsnC-type_HTH_dom"/>
</dbReference>
<dbReference type="InterPro" id="IPR019887">
    <property type="entry name" value="Tscrpt_reg_AsnC/Lrp_C"/>
</dbReference>
<evidence type="ECO:0000313" key="6">
    <source>
        <dbReference type="Proteomes" id="UP000316801"/>
    </source>
</evidence>
<feature type="domain" description="HTH asnC-type" evidence="4">
    <location>
        <begin position="8"/>
        <end position="69"/>
    </location>
</feature>
<dbReference type="SUPFAM" id="SSF54909">
    <property type="entry name" value="Dimeric alpha+beta barrel"/>
    <property type="match status" value="1"/>
</dbReference>
<dbReference type="SUPFAM" id="SSF46785">
    <property type="entry name" value="Winged helix' DNA-binding domain"/>
    <property type="match status" value="1"/>
</dbReference>
<keyword evidence="6" id="KW-1185">Reference proteome</keyword>
<dbReference type="GO" id="GO:0043200">
    <property type="term" value="P:response to amino acid"/>
    <property type="evidence" value="ECO:0007669"/>
    <property type="project" value="TreeGrafter"/>
</dbReference>
<reference evidence="5 6" key="1">
    <citation type="submission" date="2019-07" db="EMBL/GenBank/DDBJ databases">
        <title>Ln-dependent methylotrophs.</title>
        <authorList>
            <person name="Tani A."/>
        </authorList>
    </citation>
    <scope>NUCLEOTIDE SEQUENCE [LARGE SCALE GENOMIC DNA]</scope>
    <source>
        <strain evidence="5 6">SM12</strain>
    </source>
</reference>
<keyword evidence="3" id="KW-0804">Transcription</keyword>
<dbReference type="EMBL" id="VJMG01000063">
    <property type="protein sequence ID" value="TRL35690.1"/>
    <property type="molecule type" value="Genomic_DNA"/>
</dbReference>
<dbReference type="InterPro" id="IPR036390">
    <property type="entry name" value="WH_DNA-bd_sf"/>
</dbReference>
<dbReference type="InterPro" id="IPR011991">
    <property type="entry name" value="ArsR-like_HTH"/>
</dbReference>